<sequence length="336" mass="39485">MYNDFRMMNQLLPTCIECVETIHVKRRGMLLVGDHIINGGVLYDHHAIVKNIEPDERDENNVAKAKVTLIHFSNNFGVSSWWTKAIRGKANIKQTVEHFDFEIDNIMVVLYRHMPFPPAEIVRRAEQELQTQKFQYDLFGNNCEHFATFCVTGRKLSMQVLKINMTAWMYYYMGFRGLGDERERNRYLHEYELICNPCFQRNVLLLSAEKRPLRERHEVERGDVISFLYHGLDHDAIVLQVHEEEVGNGSTVTLTFVHYAFCGYFRYRTIQEERKTFSLDGSVSVIMYNGPQFDVYSPAETVERAGMRIGEQQFFFFSNDSSHFARWCKLRMNRPG</sequence>
<protein>
    <recommendedName>
        <fullName evidence="5">LRAT domain-containing protein</fullName>
    </recommendedName>
</protein>
<comment type="similarity">
    <text evidence="1">Belongs to the H-rev107 family.</text>
</comment>
<dbReference type="PROSITE" id="PS51934">
    <property type="entry name" value="LRAT"/>
    <property type="match status" value="1"/>
</dbReference>
<dbReference type="Proteomes" id="UP001186944">
    <property type="component" value="Unassembled WGS sequence"/>
</dbReference>
<reference evidence="6" key="1">
    <citation type="submission" date="2019-08" db="EMBL/GenBank/DDBJ databases">
        <title>The improved chromosome-level genome for the pearl oyster Pinctada fucata martensii using PacBio sequencing and Hi-C.</title>
        <authorList>
            <person name="Zheng Z."/>
        </authorList>
    </citation>
    <scope>NUCLEOTIDE SEQUENCE</scope>
    <source>
        <strain evidence="6">ZZ-2019</strain>
        <tissue evidence="6">Adductor muscle</tissue>
    </source>
</reference>
<evidence type="ECO:0000256" key="1">
    <source>
        <dbReference type="ARBA" id="ARBA00007824"/>
    </source>
</evidence>
<proteinExistence type="inferred from homology"/>
<organism evidence="6 7">
    <name type="scientific">Pinctada imbricata</name>
    <name type="common">Atlantic pearl-oyster</name>
    <name type="synonym">Pinctada martensii</name>
    <dbReference type="NCBI Taxonomy" id="66713"/>
    <lineage>
        <taxon>Eukaryota</taxon>
        <taxon>Metazoa</taxon>
        <taxon>Spiralia</taxon>
        <taxon>Lophotrochozoa</taxon>
        <taxon>Mollusca</taxon>
        <taxon>Bivalvia</taxon>
        <taxon>Autobranchia</taxon>
        <taxon>Pteriomorphia</taxon>
        <taxon>Pterioida</taxon>
        <taxon>Pterioidea</taxon>
        <taxon>Pteriidae</taxon>
        <taxon>Pinctada</taxon>
    </lineage>
</organism>
<dbReference type="GO" id="GO:0008970">
    <property type="term" value="F:phospholipase A1 activity"/>
    <property type="evidence" value="ECO:0007669"/>
    <property type="project" value="TreeGrafter"/>
</dbReference>
<evidence type="ECO:0000259" key="5">
    <source>
        <dbReference type="PROSITE" id="PS51934"/>
    </source>
</evidence>
<dbReference type="GO" id="GO:0070292">
    <property type="term" value="P:N-acylphosphatidylethanolamine metabolic process"/>
    <property type="evidence" value="ECO:0007669"/>
    <property type="project" value="TreeGrafter"/>
</dbReference>
<evidence type="ECO:0000256" key="2">
    <source>
        <dbReference type="ARBA" id="ARBA00022679"/>
    </source>
</evidence>
<name>A0AA88Y2X7_PINIB</name>
<dbReference type="InterPro" id="IPR007053">
    <property type="entry name" value="LRAT_dom"/>
</dbReference>
<dbReference type="InterPro" id="IPR051496">
    <property type="entry name" value="H-rev107_PLA/AT"/>
</dbReference>
<keyword evidence="4" id="KW-0443">Lipid metabolism</keyword>
<evidence type="ECO:0000313" key="7">
    <source>
        <dbReference type="Proteomes" id="UP001186944"/>
    </source>
</evidence>
<evidence type="ECO:0000256" key="4">
    <source>
        <dbReference type="ARBA" id="ARBA00023098"/>
    </source>
</evidence>
<dbReference type="EMBL" id="VSWD01000007">
    <property type="protein sequence ID" value="KAK3096626.1"/>
    <property type="molecule type" value="Genomic_DNA"/>
</dbReference>
<evidence type="ECO:0000313" key="6">
    <source>
        <dbReference type="EMBL" id="KAK3096626.1"/>
    </source>
</evidence>
<dbReference type="Gene3D" id="3.90.1720.10">
    <property type="entry name" value="endopeptidase domain like (from Nostoc punctiforme)"/>
    <property type="match status" value="2"/>
</dbReference>
<keyword evidence="2" id="KW-0808">Transferase</keyword>
<feature type="domain" description="LRAT" evidence="5">
    <location>
        <begin position="35"/>
        <end position="159"/>
    </location>
</feature>
<accession>A0AA88Y2X7</accession>
<keyword evidence="3" id="KW-0378">Hydrolase</keyword>
<comment type="caution">
    <text evidence="6">The sequence shown here is derived from an EMBL/GenBank/DDBJ whole genome shotgun (WGS) entry which is preliminary data.</text>
</comment>
<dbReference type="GO" id="GO:0016410">
    <property type="term" value="F:N-acyltransferase activity"/>
    <property type="evidence" value="ECO:0007669"/>
    <property type="project" value="TreeGrafter"/>
</dbReference>
<dbReference type="Pfam" id="PF04970">
    <property type="entry name" value="LRAT"/>
    <property type="match status" value="1"/>
</dbReference>
<gene>
    <name evidence="6" type="ORF">FSP39_001871</name>
</gene>
<dbReference type="GO" id="GO:0005737">
    <property type="term" value="C:cytoplasm"/>
    <property type="evidence" value="ECO:0007669"/>
    <property type="project" value="TreeGrafter"/>
</dbReference>
<dbReference type="GO" id="GO:0004623">
    <property type="term" value="F:phospholipase A2 activity"/>
    <property type="evidence" value="ECO:0007669"/>
    <property type="project" value="TreeGrafter"/>
</dbReference>
<dbReference type="PANTHER" id="PTHR13943">
    <property type="entry name" value="HRAS-LIKE SUPPRESSOR - RELATED"/>
    <property type="match status" value="1"/>
</dbReference>
<dbReference type="AlphaFoldDB" id="A0AA88Y2X7"/>
<evidence type="ECO:0000256" key="3">
    <source>
        <dbReference type="ARBA" id="ARBA00022801"/>
    </source>
</evidence>
<keyword evidence="7" id="KW-1185">Reference proteome</keyword>
<dbReference type="PANTHER" id="PTHR13943:SF77">
    <property type="entry name" value="LRAT DOMAIN-CONTAINING PROTEIN"/>
    <property type="match status" value="1"/>
</dbReference>